<sequence length="288" mass="30271">MGRGLYGWFPVFAGALDEVCGVLDGLVGCSVREVMFEDSVGVLDRTVFAQAGLFAVEVALFRLVESFGVRADCVAGHSIGEVAAAHVAGVLSLEDACRLVAARGRLMDALPGGGVMVSVRASEEEVRGLLADCGDRVGVAAVNGPASTVVSGEEAAVAGVVEVLAGRGVKTRRLRVSHAFHSPLMEPMLDEFRSVLGELSFNAPVIPVVSNVSGESMTDFSADYWVEHVRRTVRFADGVRTLSGMGVGHFLEIGPDGVLSAMARESLPEDFGGLLAPVLRKKDEDVRA</sequence>
<organism evidence="5 6">
    <name type="scientific">Streptomyces litchfieldiae</name>
    <dbReference type="NCBI Taxonomy" id="3075543"/>
    <lineage>
        <taxon>Bacteria</taxon>
        <taxon>Bacillati</taxon>
        <taxon>Actinomycetota</taxon>
        <taxon>Actinomycetes</taxon>
        <taxon>Kitasatosporales</taxon>
        <taxon>Streptomycetaceae</taxon>
        <taxon>Streptomyces</taxon>
    </lineage>
</organism>
<reference evidence="6" key="1">
    <citation type="submission" date="2023-07" db="EMBL/GenBank/DDBJ databases">
        <title>30 novel species of actinomycetes from the DSMZ collection.</title>
        <authorList>
            <person name="Nouioui I."/>
        </authorList>
    </citation>
    <scope>NUCLEOTIDE SEQUENCE [LARGE SCALE GENOMIC DNA]</scope>
    <source>
        <strain evidence="6">DSM 44938</strain>
    </source>
</reference>
<dbReference type="InterPro" id="IPR016035">
    <property type="entry name" value="Acyl_Trfase/lysoPLipase"/>
</dbReference>
<dbReference type="EC" id="2.3.1.-" evidence="5"/>
<dbReference type="InterPro" id="IPR001227">
    <property type="entry name" value="Ac_transferase_dom_sf"/>
</dbReference>
<keyword evidence="6" id="KW-1185">Reference proteome</keyword>
<dbReference type="PANTHER" id="PTHR43775:SF51">
    <property type="entry name" value="INACTIVE PHENOLPHTHIOCEROL SYNTHESIS POLYKETIDE SYNTHASE TYPE I PKS1-RELATED"/>
    <property type="match status" value="1"/>
</dbReference>
<proteinExistence type="predicted"/>
<dbReference type="Gene3D" id="3.40.366.10">
    <property type="entry name" value="Malonyl-Coenzyme A Acyl Carrier Protein, domain 2"/>
    <property type="match status" value="1"/>
</dbReference>
<dbReference type="EMBL" id="JAVREL010000068">
    <property type="protein sequence ID" value="MDT0347803.1"/>
    <property type="molecule type" value="Genomic_DNA"/>
</dbReference>
<evidence type="ECO:0000256" key="3">
    <source>
        <dbReference type="ARBA" id="ARBA00023315"/>
    </source>
</evidence>
<accession>A0ABU2N2P8</accession>
<gene>
    <name evidence="5" type="ORF">RM590_35390</name>
</gene>
<dbReference type="SUPFAM" id="SSF52151">
    <property type="entry name" value="FabD/lysophospholipase-like"/>
    <property type="match status" value="1"/>
</dbReference>
<comment type="caution">
    <text evidence="5">The sequence shown here is derived from an EMBL/GenBank/DDBJ whole genome shotgun (WGS) entry which is preliminary data.</text>
</comment>
<protein>
    <submittedName>
        <fullName evidence="5">Acyltransferase domain-containing protein</fullName>
        <ecNumber evidence="5">2.3.1.-</ecNumber>
    </submittedName>
</protein>
<keyword evidence="3 5" id="KW-0012">Acyltransferase</keyword>
<dbReference type="PANTHER" id="PTHR43775">
    <property type="entry name" value="FATTY ACID SYNTHASE"/>
    <property type="match status" value="1"/>
</dbReference>
<evidence type="ECO:0000313" key="5">
    <source>
        <dbReference type="EMBL" id="MDT0347803.1"/>
    </source>
</evidence>
<dbReference type="RefSeq" id="WP_311708928.1">
    <property type="nucleotide sequence ID" value="NZ_JAVREL010000068.1"/>
</dbReference>
<evidence type="ECO:0000313" key="6">
    <source>
        <dbReference type="Proteomes" id="UP001183246"/>
    </source>
</evidence>
<evidence type="ECO:0000256" key="1">
    <source>
        <dbReference type="ARBA" id="ARBA00022679"/>
    </source>
</evidence>
<name>A0ABU2N2P8_9ACTN</name>
<dbReference type="SUPFAM" id="SSF55048">
    <property type="entry name" value="Probable ACP-binding domain of malonyl-CoA ACP transacylase"/>
    <property type="match status" value="1"/>
</dbReference>
<keyword evidence="1 5" id="KW-0808">Transferase</keyword>
<dbReference type="SMART" id="SM00827">
    <property type="entry name" value="PKS_AT"/>
    <property type="match status" value="1"/>
</dbReference>
<feature type="non-terminal residue" evidence="5">
    <location>
        <position position="288"/>
    </location>
</feature>
<dbReference type="GO" id="GO:0016746">
    <property type="term" value="F:acyltransferase activity"/>
    <property type="evidence" value="ECO:0007669"/>
    <property type="project" value="UniProtKB-KW"/>
</dbReference>
<dbReference type="Pfam" id="PF00698">
    <property type="entry name" value="Acyl_transf_1"/>
    <property type="match status" value="1"/>
</dbReference>
<dbReference type="Proteomes" id="UP001183246">
    <property type="component" value="Unassembled WGS sequence"/>
</dbReference>
<keyword evidence="2" id="KW-0511">Multifunctional enzyme</keyword>
<evidence type="ECO:0000256" key="2">
    <source>
        <dbReference type="ARBA" id="ARBA00023268"/>
    </source>
</evidence>
<dbReference type="InterPro" id="IPR014043">
    <property type="entry name" value="Acyl_transferase_dom"/>
</dbReference>
<dbReference type="InterPro" id="IPR050091">
    <property type="entry name" value="PKS_NRPS_Biosynth_Enz"/>
</dbReference>
<feature type="domain" description="Malonyl-CoA:ACP transacylase (MAT)" evidence="4">
    <location>
        <begin position="1"/>
        <end position="283"/>
    </location>
</feature>
<evidence type="ECO:0000259" key="4">
    <source>
        <dbReference type="SMART" id="SM00827"/>
    </source>
</evidence>
<dbReference type="InterPro" id="IPR016036">
    <property type="entry name" value="Malonyl_transacylase_ACP-bd"/>
</dbReference>